<protein>
    <submittedName>
        <fullName evidence="2">ROK family protein</fullName>
    </submittedName>
</protein>
<name>A0A368KAF4_9HYPH</name>
<accession>A0A368KAF4</accession>
<dbReference type="Proteomes" id="UP000253420">
    <property type="component" value="Unassembled WGS sequence"/>
</dbReference>
<evidence type="ECO:0000313" key="3">
    <source>
        <dbReference type="Proteomes" id="UP000253420"/>
    </source>
</evidence>
<dbReference type="InterPro" id="IPR000600">
    <property type="entry name" value="ROK"/>
</dbReference>
<proteinExistence type="inferred from homology"/>
<dbReference type="Pfam" id="PF00480">
    <property type="entry name" value="ROK"/>
    <property type="match status" value="1"/>
</dbReference>
<keyword evidence="3" id="KW-1185">Reference proteome</keyword>
<dbReference type="PANTHER" id="PTHR18964:SF149">
    <property type="entry name" value="BIFUNCTIONAL UDP-N-ACETYLGLUCOSAMINE 2-EPIMERASE_N-ACETYLMANNOSAMINE KINASE"/>
    <property type="match status" value="1"/>
</dbReference>
<evidence type="ECO:0000256" key="1">
    <source>
        <dbReference type="ARBA" id="ARBA00006479"/>
    </source>
</evidence>
<dbReference type="Gene3D" id="3.30.420.40">
    <property type="match status" value="2"/>
</dbReference>
<dbReference type="EMBL" id="QOZG01000001">
    <property type="protein sequence ID" value="RCS25392.1"/>
    <property type="molecule type" value="Genomic_DNA"/>
</dbReference>
<dbReference type="RefSeq" id="WP_114438485.1">
    <property type="nucleotide sequence ID" value="NZ_QOZG01000001.1"/>
</dbReference>
<dbReference type="SUPFAM" id="SSF53067">
    <property type="entry name" value="Actin-like ATPase domain"/>
    <property type="match status" value="1"/>
</dbReference>
<reference evidence="2 3" key="1">
    <citation type="submission" date="2018-07" db="EMBL/GenBank/DDBJ databases">
        <title>The draft genome of Phyllobacterium salinisoli.</title>
        <authorList>
            <person name="Liu L."/>
            <person name="Li L."/>
            <person name="Zhang X."/>
            <person name="Liang L."/>
        </authorList>
    </citation>
    <scope>NUCLEOTIDE SEQUENCE [LARGE SCALE GENOMIC DNA]</scope>
    <source>
        <strain evidence="2 3">LLAN61</strain>
    </source>
</reference>
<gene>
    <name evidence="2" type="ORF">DUT91_00855</name>
</gene>
<organism evidence="2 3">
    <name type="scientific">Phyllobacterium salinisoli</name>
    <dbReference type="NCBI Taxonomy" id="1899321"/>
    <lineage>
        <taxon>Bacteria</taxon>
        <taxon>Pseudomonadati</taxon>
        <taxon>Pseudomonadota</taxon>
        <taxon>Alphaproteobacteria</taxon>
        <taxon>Hyphomicrobiales</taxon>
        <taxon>Phyllobacteriaceae</taxon>
        <taxon>Phyllobacterium</taxon>
    </lineage>
</organism>
<dbReference type="PANTHER" id="PTHR18964">
    <property type="entry name" value="ROK (REPRESSOR, ORF, KINASE) FAMILY"/>
    <property type="match status" value="1"/>
</dbReference>
<dbReference type="AlphaFoldDB" id="A0A368KAF4"/>
<comment type="similarity">
    <text evidence="1">Belongs to the ROK (NagC/XylR) family.</text>
</comment>
<dbReference type="OrthoDB" id="9810372at2"/>
<comment type="caution">
    <text evidence="2">The sequence shown here is derived from an EMBL/GenBank/DDBJ whole genome shotgun (WGS) entry which is preliminary data.</text>
</comment>
<evidence type="ECO:0000313" key="2">
    <source>
        <dbReference type="EMBL" id="RCS25392.1"/>
    </source>
</evidence>
<sequence length="304" mass="30964">MITCFDIGGTAIKSASASSPTDIQSLGKVPTPLHDFEAFAAAIGRIATQATGNDHSLIAISLAGVIDADSGRITCANIPCIDGRPLVADLSEFLKRPVLIANDADCFALAEAVTGAGRGHRIVFGAIFGSGVGGGIVIDGKILVGAGGFAGEWGHGPISATSAGSPPVPIPRFPCGCGQTGCIDAICSARGLEKLHRYLHGVDRSSTEIIDAWTIGDANAARTVDCHVDILSDALALVVNVVGAAVVPVGGGLSNSLPLIERIDLAVRSRILRKTDQPLVVRGECRIEPGLIGAGLLGLAEVQP</sequence>
<dbReference type="InterPro" id="IPR043129">
    <property type="entry name" value="ATPase_NBD"/>
</dbReference>